<protein>
    <recommendedName>
        <fullName evidence="3">F-box domain-containing protein</fullName>
    </recommendedName>
</protein>
<dbReference type="Proteomes" id="UP000054217">
    <property type="component" value="Unassembled WGS sequence"/>
</dbReference>
<dbReference type="EMBL" id="KN831994">
    <property type="protein sequence ID" value="KIO00720.1"/>
    <property type="molecule type" value="Genomic_DNA"/>
</dbReference>
<proteinExistence type="predicted"/>
<dbReference type="AlphaFoldDB" id="A0A0C3NI71"/>
<dbReference type="InParanoid" id="A0A0C3NI71"/>
<gene>
    <name evidence="1" type="ORF">M404DRAFT_759576</name>
</gene>
<reference evidence="1 2" key="1">
    <citation type="submission" date="2014-04" db="EMBL/GenBank/DDBJ databases">
        <authorList>
            <consortium name="DOE Joint Genome Institute"/>
            <person name="Kuo A."/>
            <person name="Kohler A."/>
            <person name="Costa M.D."/>
            <person name="Nagy L.G."/>
            <person name="Floudas D."/>
            <person name="Copeland A."/>
            <person name="Barry K.W."/>
            <person name="Cichocki N."/>
            <person name="Veneault-Fourrey C."/>
            <person name="LaButti K."/>
            <person name="Lindquist E.A."/>
            <person name="Lipzen A."/>
            <person name="Lundell T."/>
            <person name="Morin E."/>
            <person name="Murat C."/>
            <person name="Sun H."/>
            <person name="Tunlid A."/>
            <person name="Henrissat B."/>
            <person name="Grigoriev I.V."/>
            <person name="Hibbett D.S."/>
            <person name="Martin F."/>
            <person name="Nordberg H.P."/>
            <person name="Cantor M.N."/>
            <person name="Hua S.X."/>
        </authorList>
    </citation>
    <scope>NUCLEOTIDE SEQUENCE [LARGE SCALE GENOMIC DNA]</scope>
    <source>
        <strain evidence="1 2">Marx 270</strain>
    </source>
</reference>
<reference evidence="2" key="2">
    <citation type="submission" date="2015-01" db="EMBL/GenBank/DDBJ databases">
        <title>Evolutionary Origins and Diversification of the Mycorrhizal Mutualists.</title>
        <authorList>
            <consortium name="DOE Joint Genome Institute"/>
            <consortium name="Mycorrhizal Genomics Consortium"/>
            <person name="Kohler A."/>
            <person name="Kuo A."/>
            <person name="Nagy L.G."/>
            <person name="Floudas D."/>
            <person name="Copeland A."/>
            <person name="Barry K.W."/>
            <person name="Cichocki N."/>
            <person name="Veneault-Fourrey C."/>
            <person name="LaButti K."/>
            <person name="Lindquist E.A."/>
            <person name="Lipzen A."/>
            <person name="Lundell T."/>
            <person name="Morin E."/>
            <person name="Murat C."/>
            <person name="Riley R."/>
            <person name="Ohm R."/>
            <person name="Sun H."/>
            <person name="Tunlid A."/>
            <person name="Henrissat B."/>
            <person name="Grigoriev I.V."/>
            <person name="Hibbett D.S."/>
            <person name="Martin F."/>
        </authorList>
    </citation>
    <scope>NUCLEOTIDE SEQUENCE [LARGE SCALE GENOMIC DNA]</scope>
    <source>
        <strain evidence="2">Marx 270</strain>
    </source>
</reference>
<organism evidence="1 2">
    <name type="scientific">Pisolithus tinctorius Marx 270</name>
    <dbReference type="NCBI Taxonomy" id="870435"/>
    <lineage>
        <taxon>Eukaryota</taxon>
        <taxon>Fungi</taxon>
        <taxon>Dikarya</taxon>
        <taxon>Basidiomycota</taxon>
        <taxon>Agaricomycotina</taxon>
        <taxon>Agaricomycetes</taxon>
        <taxon>Agaricomycetidae</taxon>
        <taxon>Boletales</taxon>
        <taxon>Sclerodermatineae</taxon>
        <taxon>Pisolithaceae</taxon>
        <taxon>Pisolithus</taxon>
    </lineage>
</organism>
<accession>A0A0C3NI71</accession>
<evidence type="ECO:0008006" key="3">
    <source>
        <dbReference type="Google" id="ProtNLM"/>
    </source>
</evidence>
<sequence>MPQSILDHLGAVKFPSLNRVEFGPVVDAFPTFLSPTSVEVLEHLKISFINNDPHSTPGTSLFMQMPAQTLVTLALSGDIPQWSLQPNSVHFPVLEALQFWLRNADDFFKAVIAPKLTYLEYGAVSKIPPSTVFSGLADKFSSVRQVSLTMSSDSLNTLDALALCRAFPGVCHAEFDSAWTLSAFFRRCEGIDGLQSPADYWKSLETVVTGRHHPATGLEPIQEDNAFVRWLMTRQDLRRLRVRFKDSYIPDEDDVESFCRLYEILREYCVVELQNVTLRHDSTLSNSASSRLQLVSDSP</sequence>
<evidence type="ECO:0000313" key="1">
    <source>
        <dbReference type="EMBL" id="KIO00720.1"/>
    </source>
</evidence>
<dbReference type="HOGENOM" id="CLU_023752_1_0_1"/>
<dbReference type="STRING" id="870435.A0A0C3NI71"/>
<keyword evidence="2" id="KW-1185">Reference proteome</keyword>
<name>A0A0C3NI71_PISTI</name>
<evidence type="ECO:0000313" key="2">
    <source>
        <dbReference type="Proteomes" id="UP000054217"/>
    </source>
</evidence>
<dbReference type="OrthoDB" id="2648492at2759"/>